<dbReference type="InterPro" id="IPR011993">
    <property type="entry name" value="PH-like_dom_sf"/>
</dbReference>
<evidence type="ECO:0000256" key="3">
    <source>
        <dbReference type="SAM" id="MobiDB-lite"/>
    </source>
</evidence>
<name>A0ABQ8XKI4_9EUKA</name>
<feature type="compositionally biased region" description="Gly residues" evidence="3">
    <location>
        <begin position="381"/>
        <end position="413"/>
    </location>
</feature>
<dbReference type="CDD" id="cd00821">
    <property type="entry name" value="PH"/>
    <property type="match status" value="1"/>
</dbReference>
<feature type="domain" description="PH" evidence="4">
    <location>
        <begin position="259"/>
        <end position="354"/>
    </location>
</feature>
<protein>
    <submittedName>
        <fullName evidence="6">Calponin homology domain-containing protein</fullName>
    </submittedName>
</protein>
<dbReference type="InterPro" id="IPR001715">
    <property type="entry name" value="CH_dom"/>
</dbReference>
<dbReference type="Pfam" id="PF00307">
    <property type="entry name" value="CH"/>
    <property type="match status" value="1"/>
</dbReference>
<dbReference type="PROSITE" id="PS50021">
    <property type="entry name" value="CH"/>
    <property type="match status" value="1"/>
</dbReference>
<dbReference type="SUPFAM" id="SSF50729">
    <property type="entry name" value="PH domain-like"/>
    <property type="match status" value="1"/>
</dbReference>
<dbReference type="InterPro" id="IPR036872">
    <property type="entry name" value="CH_dom_sf"/>
</dbReference>
<dbReference type="SUPFAM" id="SSF47576">
    <property type="entry name" value="Calponin-homology domain, CH-domain"/>
    <property type="match status" value="1"/>
</dbReference>
<evidence type="ECO:0000259" key="4">
    <source>
        <dbReference type="PROSITE" id="PS50003"/>
    </source>
</evidence>
<evidence type="ECO:0000259" key="5">
    <source>
        <dbReference type="PROSITE" id="PS50021"/>
    </source>
</evidence>
<keyword evidence="2" id="KW-0117">Actin capping</keyword>
<evidence type="ECO:0000256" key="2">
    <source>
        <dbReference type="ARBA" id="ARBA00022467"/>
    </source>
</evidence>
<dbReference type="Pfam" id="PF00169">
    <property type="entry name" value="PH"/>
    <property type="match status" value="1"/>
</dbReference>
<organism evidence="6 7">
    <name type="scientific">Anaeramoeba flamelloides</name>
    <dbReference type="NCBI Taxonomy" id="1746091"/>
    <lineage>
        <taxon>Eukaryota</taxon>
        <taxon>Metamonada</taxon>
        <taxon>Anaeramoebidae</taxon>
        <taxon>Anaeramoeba</taxon>
    </lineage>
</organism>
<feature type="domain" description="Calponin-homology (CH)" evidence="5">
    <location>
        <begin position="6"/>
        <end position="111"/>
    </location>
</feature>
<sequence>MENWTKIQKENFIAWVNLKLSIQNYLLEDIATDFRDGVLLLSLLEIITDEKINEKIELASHRIQKLQNISTAFQIIESKKIKLTGINTFSILDGKLKPTLSLLFAIARLSGESVEGVISKEPKYVHQWAKENLMTFDAESCEYVPLPEEELKKLELTKKRKPKKTTTEENVNENDQFKKKRWSQSTKQELVYLKESGEKKKNINKNKNEKQKEEKEKPKKENVQFVKVSIDEMKEELQNSQQKNISSRTGKISASALKHSQMSGHLAINQGNKIESWPFKYFVLYGKFLYFFRSNHDRDVSGIISLNQAKVKITHKFEGYHVLKILNRNGRIFLRAEEQQDLEKWIQAFGNAGVEIIRKTQSSIPRYDFIEGKQSSKNKKLGGGLSGKLGRGTRGGRGMRGMRGGRGMGGMGGGRRHPNKMKQKK</sequence>
<reference evidence="6" key="1">
    <citation type="submission" date="2022-08" db="EMBL/GenBank/DDBJ databases">
        <title>Novel sulfate-reducing endosymbionts in the free-living metamonad Anaeramoeba.</title>
        <authorList>
            <person name="Jerlstrom-Hultqvist J."/>
            <person name="Cepicka I."/>
            <person name="Gallot-Lavallee L."/>
            <person name="Salas-Leiva D."/>
            <person name="Curtis B.A."/>
            <person name="Zahonova K."/>
            <person name="Pipaliya S."/>
            <person name="Dacks J."/>
            <person name="Roger A.J."/>
        </authorList>
    </citation>
    <scope>NUCLEOTIDE SEQUENCE</scope>
    <source>
        <strain evidence="6">Schooner1</strain>
    </source>
</reference>
<dbReference type="PROSITE" id="PS50003">
    <property type="entry name" value="PH_DOMAIN"/>
    <property type="match status" value="1"/>
</dbReference>
<dbReference type="SMART" id="SM00033">
    <property type="entry name" value="CH"/>
    <property type="match status" value="1"/>
</dbReference>
<evidence type="ECO:0000313" key="6">
    <source>
        <dbReference type="EMBL" id="KAJ6231794.1"/>
    </source>
</evidence>
<comment type="similarity">
    <text evidence="1">Belongs to the spectrin family.</text>
</comment>
<dbReference type="Proteomes" id="UP001150062">
    <property type="component" value="Unassembled WGS sequence"/>
</dbReference>
<dbReference type="SMART" id="SM00233">
    <property type="entry name" value="PH"/>
    <property type="match status" value="1"/>
</dbReference>
<gene>
    <name evidence="6" type="ORF">M0813_05525</name>
</gene>
<dbReference type="InterPro" id="IPR001849">
    <property type="entry name" value="PH_domain"/>
</dbReference>
<evidence type="ECO:0000313" key="7">
    <source>
        <dbReference type="Proteomes" id="UP001150062"/>
    </source>
</evidence>
<dbReference type="PANTHER" id="PTHR11915">
    <property type="entry name" value="SPECTRIN/FILAMIN RELATED CYTOSKELETAL PROTEIN"/>
    <property type="match status" value="1"/>
</dbReference>
<feature type="region of interest" description="Disordered" evidence="3">
    <location>
        <begin position="195"/>
        <end position="221"/>
    </location>
</feature>
<keyword evidence="7" id="KW-1185">Reference proteome</keyword>
<feature type="region of interest" description="Disordered" evidence="3">
    <location>
        <begin position="157"/>
        <end position="183"/>
    </location>
</feature>
<evidence type="ECO:0000256" key="1">
    <source>
        <dbReference type="ARBA" id="ARBA00006826"/>
    </source>
</evidence>
<proteinExistence type="inferred from homology"/>
<dbReference type="EMBL" id="JAOAOG010000298">
    <property type="protein sequence ID" value="KAJ6231794.1"/>
    <property type="molecule type" value="Genomic_DNA"/>
</dbReference>
<dbReference type="Gene3D" id="2.30.29.30">
    <property type="entry name" value="Pleckstrin-homology domain (PH domain)/Phosphotyrosine-binding domain (PTB)"/>
    <property type="match status" value="1"/>
</dbReference>
<feature type="compositionally biased region" description="Basic residues" evidence="3">
    <location>
        <begin position="414"/>
        <end position="425"/>
    </location>
</feature>
<comment type="caution">
    <text evidence="6">The sequence shown here is derived from an EMBL/GenBank/DDBJ whole genome shotgun (WGS) entry which is preliminary data.</text>
</comment>
<accession>A0ABQ8XKI4</accession>
<dbReference type="Gene3D" id="1.10.418.10">
    <property type="entry name" value="Calponin-like domain"/>
    <property type="match status" value="1"/>
</dbReference>
<feature type="region of interest" description="Disordered" evidence="3">
    <location>
        <begin position="375"/>
        <end position="425"/>
    </location>
</feature>